<evidence type="ECO:0000256" key="6">
    <source>
        <dbReference type="SAM" id="Coils"/>
    </source>
</evidence>
<keyword evidence="9" id="KW-1185">Reference proteome</keyword>
<keyword evidence="6" id="KW-0175">Coiled coil</keyword>
<evidence type="ECO:0000313" key="8">
    <source>
        <dbReference type="EMBL" id="CAL8148036.1"/>
    </source>
</evidence>
<comment type="caution">
    <text evidence="8">The sequence shown here is derived from an EMBL/GenBank/DDBJ whole genome shotgun (WGS) entry which is preliminary data.</text>
</comment>
<feature type="coiled-coil region" evidence="6">
    <location>
        <begin position="290"/>
        <end position="317"/>
    </location>
</feature>
<keyword evidence="5" id="KW-0966">Cell projection</keyword>
<name>A0ABP1S987_9HEXA</name>
<organism evidence="8 9">
    <name type="scientific">Orchesella dallaii</name>
    <dbReference type="NCBI Taxonomy" id="48710"/>
    <lineage>
        <taxon>Eukaryota</taxon>
        <taxon>Metazoa</taxon>
        <taxon>Ecdysozoa</taxon>
        <taxon>Arthropoda</taxon>
        <taxon>Hexapoda</taxon>
        <taxon>Collembola</taxon>
        <taxon>Entomobryomorpha</taxon>
        <taxon>Entomobryoidea</taxon>
        <taxon>Orchesellidae</taxon>
        <taxon>Orchesellinae</taxon>
        <taxon>Orchesella</taxon>
    </lineage>
</organism>
<proteinExistence type="predicted"/>
<gene>
    <name evidence="8" type="ORF">ODALV1_LOCUS31302</name>
</gene>
<dbReference type="InterPro" id="IPR052102">
    <property type="entry name" value="Enkurin_domain-protein"/>
</dbReference>
<dbReference type="Pfam" id="PF13864">
    <property type="entry name" value="Enkurin"/>
    <property type="match status" value="1"/>
</dbReference>
<sequence length="332" mass="38190">MFTFLNQPQNTECVYNLIEQTVDERSRGPPIYRSKYSCMVRQQAYCNKTGCYKTMGVPKACLCPPANYLKKNSRAPITIKPPAVPRIKLCNPAPCPDPCDPCESSGQEVSCQDPCATVEEDSCEQPCPSPCEPAPVCCIPKCRVPRLCCNMMKPCVPNRCVGFEIIPRGCKNYIHSNVVKALRMPAKKPALRFVDHPKGHTQTWCESGYPRKYVYKDEFGCVPAYVENIKEDLRRDDLQAKYDMKYKERDVQQQIRHLEPTEHQALICGLKKNWEEKFAEYQAFSLLLDTAGKVKRKKEVEDELKRLEKDIQMLERHDHIFVSETCRSFYLA</sequence>
<evidence type="ECO:0000256" key="1">
    <source>
        <dbReference type="ARBA" id="ARBA00004138"/>
    </source>
</evidence>
<evidence type="ECO:0000256" key="4">
    <source>
        <dbReference type="ARBA" id="ARBA00023212"/>
    </source>
</evidence>
<dbReference type="PANTHER" id="PTHR21490:SF0">
    <property type="entry name" value="ENKURIN"/>
    <property type="match status" value="1"/>
</dbReference>
<evidence type="ECO:0000256" key="3">
    <source>
        <dbReference type="ARBA" id="ARBA00022490"/>
    </source>
</evidence>
<keyword evidence="3" id="KW-0963">Cytoplasm</keyword>
<keyword evidence="4" id="KW-0206">Cytoskeleton</keyword>
<evidence type="ECO:0000313" key="9">
    <source>
        <dbReference type="Proteomes" id="UP001642540"/>
    </source>
</evidence>
<accession>A0ABP1S987</accession>
<reference evidence="8 9" key="1">
    <citation type="submission" date="2024-08" db="EMBL/GenBank/DDBJ databases">
        <authorList>
            <person name="Cucini C."/>
            <person name="Frati F."/>
        </authorList>
    </citation>
    <scope>NUCLEOTIDE SEQUENCE [LARGE SCALE GENOMIC DNA]</scope>
</reference>
<evidence type="ECO:0000256" key="2">
    <source>
        <dbReference type="ARBA" id="ARBA00004245"/>
    </source>
</evidence>
<evidence type="ECO:0000259" key="7">
    <source>
        <dbReference type="PROSITE" id="PS51665"/>
    </source>
</evidence>
<feature type="domain" description="Enkurin" evidence="7">
    <location>
        <begin position="230"/>
        <end position="322"/>
    </location>
</feature>
<dbReference type="EMBL" id="CAXLJM020000166">
    <property type="protein sequence ID" value="CAL8148036.1"/>
    <property type="molecule type" value="Genomic_DNA"/>
</dbReference>
<comment type="subcellular location">
    <subcellularLocation>
        <location evidence="1">Cell projection</location>
        <location evidence="1">Cilium</location>
    </subcellularLocation>
    <subcellularLocation>
        <location evidence="2">Cytoplasm</location>
        <location evidence="2">Cytoskeleton</location>
    </subcellularLocation>
</comment>
<dbReference type="InterPro" id="IPR027012">
    <property type="entry name" value="Enkurin_dom"/>
</dbReference>
<protein>
    <recommendedName>
        <fullName evidence="7">Enkurin domain-containing protein</fullName>
    </recommendedName>
</protein>
<dbReference type="PROSITE" id="PS51665">
    <property type="entry name" value="ENKURIN"/>
    <property type="match status" value="1"/>
</dbReference>
<dbReference type="Proteomes" id="UP001642540">
    <property type="component" value="Unassembled WGS sequence"/>
</dbReference>
<dbReference type="PANTHER" id="PTHR21490">
    <property type="entry name" value="ENKURIN-RELATED"/>
    <property type="match status" value="1"/>
</dbReference>
<evidence type="ECO:0000256" key="5">
    <source>
        <dbReference type="ARBA" id="ARBA00023273"/>
    </source>
</evidence>